<feature type="transmembrane region" description="Helical" evidence="6">
    <location>
        <begin position="402"/>
        <end position="419"/>
    </location>
</feature>
<keyword evidence="2" id="KW-0813">Transport</keyword>
<accession>A0A2T2WY06</accession>
<keyword evidence="4 6" id="KW-1133">Transmembrane helix</keyword>
<feature type="transmembrane region" description="Helical" evidence="6">
    <location>
        <begin position="205"/>
        <end position="228"/>
    </location>
</feature>
<dbReference type="GO" id="GO:0005886">
    <property type="term" value="C:plasma membrane"/>
    <property type="evidence" value="ECO:0007669"/>
    <property type="project" value="UniProtKB-SubCell"/>
</dbReference>
<dbReference type="InterPro" id="IPR036259">
    <property type="entry name" value="MFS_trans_sf"/>
</dbReference>
<dbReference type="Proteomes" id="UP000242699">
    <property type="component" value="Unassembled WGS sequence"/>
</dbReference>
<feature type="transmembrane region" description="Helical" evidence="6">
    <location>
        <begin position="330"/>
        <end position="353"/>
    </location>
</feature>
<evidence type="ECO:0000259" key="7">
    <source>
        <dbReference type="PROSITE" id="PS50850"/>
    </source>
</evidence>
<feature type="transmembrane region" description="Helical" evidence="6">
    <location>
        <begin position="373"/>
        <end position="390"/>
    </location>
</feature>
<dbReference type="PROSITE" id="PS50850">
    <property type="entry name" value="MFS"/>
    <property type="match status" value="1"/>
</dbReference>
<dbReference type="PANTHER" id="PTHR42718:SF9">
    <property type="entry name" value="MAJOR FACILITATOR SUPERFAMILY MULTIDRUG TRANSPORTER MFSC"/>
    <property type="match status" value="1"/>
</dbReference>
<feature type="transmembrane region" description="Helical" evidence="6">
    <location>
        <begin position="116"/>
        <end position="135"/>
    </location>
</feature>
<keyword evidence="5 6" id="KW-0472">Membrane</keyword>
<dbReference type="InterPro" id="IPR011701">
    <property type="entry name" value="MFS"/>
</dbReference>
<sequence>MLRIFVPAGTGTFSRTRHGFSGYRQLSQPQLSHNLTKLGQCRPHRLGKVTMHRTHSLVISAITEECLLDSQKPTLVNPGPFLVAVLIAVILNPLNSSTISVALGVLLHHFQNGTASVTWIISGYYLGSAIAQPVFGRLGDLWGHRPLIYIGLALIILTAVFAPLSPTLTVFVIWRVIQAVGTSMIYPNAIALVRYGLPDAVGRVLGWIGMAAGIAIAVGPTIGGVLMSVASWHAIFWVNIPLALVAGVLFFAYSPMLPSRPRGGFRQLGTLIDWPGLGLFATTVSMGLVWAVGLESGRNALAILYAGILFVGLIAVELKTAQPLIPLKWFLQPKFLISSILTTLSNIVMYGILYGLPVSVQNLRHLSPKNSGLLLLAFAGVMTVASPWGGHMAQKKARRKPLIAAGVFLAAGTSLLLNIRSFPWALIIMGLMLVGLSFALSNVLLQQSVLESVPASETGRASGLFMLIRYLGTIISSVLIAFSTSASTHHLPLFFTLFAIAVVPALLPLLMTETAHGPS</sequence>
<evidence type="ECO:0000256" key="3">
    <source>
        <dbReference type="ARBA" id="ARBA00022692"/>
    </source>
</evidence>
<feature type="domain" description="Major facilitator superfamily (MFS) profile" evidence="7">
    <location>
        <begin position="81"/>
        <end position="516"/>
    </location>
</feature>
<reference evidence="8 9" key="1">
    <citation type="journal article" date="2014" name="BMC Genomics">
        <title>Comparison of environmental and isolate Sulfobacillus genomes reveals diverse carbon, sulfur, nitrogen, and hydrogen metabolisms.</title>
        <authorList>
            <person name="Justice N.B."/>
            <person name="Norman A."/>
            <person name="Brown C.T."/>
            <person name="Singh A."/>
            <person name="Thomas B.C."/>
            <person name="Banfield J.F."/>
        </authorList>
    </citation>
    <scope>NUCLEOTIDE SEQUENCE [LARGE SCALE GENOMIC DNA]</scope>
    <source>
        <strain evidence="8">AMDSBA1</strain>
    </source>
</reference>
<evidence type="ECO:0000256" key="6">
    <source>
        <dbReference type="SAM" id="Phobius"/>
    </source>
</evidence>
<feature type="transmembrane region" description="Helical" evidence="6">
    <location>
        <begin position="147"/>
        <end position="166"/>
    </location>
</feature>
<comment type="caution">
    <text evidence="8">The sequence shown here is derived from an EMBL/GenBank/DDBJ whole genome shotgun (WGS) entry which is preliminary data.</text>
</comment>
<dbReference type="EMBL" id="PXYT01000029">
    <property type="protein sequence ID" value="PSR27137.1"/>
    <property type="molecule type" value="Genomic_DNA"/>
</dbReference>
<organism evidence="8 9">
    <name type="scientific">Sulfobacillus benefaciens</name>
    <dbReference type="NCBI Taxonomy" id="453960"/>
    <lineage>
        <taxon>Bacteria</taxon>
        <taxon>Bacillati</taxon>
        <taxon>Bacillota</taxon>
        <taxon>Clostridia</taxon>
        <taxon>Eubacteriales</taxon>
        <taxon>Clostridiales Family XVII. Incertae Sedis</taxon>
        <taxon>Sulfobacillus</taxon>
    </lineage>
</organism>
<feature type="transmembrane region" description="Helical" evidence="6">
    <location>
        <begin position="81"/>
        <end position="110"/>
    </location>
</feature>
<evidence type="ECO:0000256" key="5">
    <source>
        <dbReference type="ARBA" id="ARBA00023136"/>
    </source>
</evidence>
<feature type="transmembrane region" description="Helical" evidence="6">
    <location>
        <begin position="491"/>
        <end position="511"/>
    </location>
</feature>
<gene>
    <name evidence="8" type="ORF">C7B43_12465</name>
</gene>
<evidence type="ECO:0000256" key="2">
    <source>
        <dbReference type="ARBA" id="ARBA00022448"/>
    </source>
</evidence>
<proteinExistence type="predicted"/>
<evidence type="ECO:0000313" key="9">
    <source>
        <dbReference type="Proteomes" id="UP000242699"/>
    </source>
</evidence>
<feature type="transmembrane region" description="Helical" evidence="6">
    <location>
        <begin position="274"/>
        <end position="294"/>
    </location>
</feature>
<dbReference type="Pfam" id="PF07690">
    <property type="entry name" value="MFS_1"/>
    <property type="match status" value="1"/>
</dbReference>
<dbReference type="PANTHER" id="PTHR42718">
    <property type="entry name" value="MAJOR FACILITATOR SUPERFAMILY MULTIDRUG TRANSPORTER MFSC"/>
    <property type="match status" value="1"/>
</dbReference>
<dbReference type="GO" id="GO:0022857">
    <property type="term" value="F:transmembrane transporter activity"/>
    <property type="evidence" value="ECO:0007669"/>
    <property type="project" value="InterPro"/>
</dbReference>
<dbReference type="CDD" id="cd17321">
    <property type="entry name" value="MFS_MMR_MDR_like"/>
    <property type="match status" value="1"/>
</dbReference>
<dbReference type="Gene3D" id="1.20.1250.20">
    <property type="entry name" value="MFS general substrate transporter like domains"/>
    <property type="match status" value="1"/>
</dbReference>
<feature type="transmembrane region" description="Helical" evidence="6">
    <location>
        <begin position="234"/>
        <end position="253"/>
    </location>
</feature>
<evidence type="ECO:0000256" key="1">
    <source>
        <dbReference type="ARBA" id="ARBA00004651"/>
    </source>
</evidence>
<comment type="subcellular location">
    <subcellularLocation>
        <location evidence="1">Cell membrane</location>
        <topology evidence="1">Multi-pass membrane protein</topology>
    </subcellularLocation>
</comment>
<dbReference type="AlphaFoldDB" id="A0A2T2WY06"/>
<keyword evidence="3 6" id="KW-0812">Transmembrane</keyword>
<feature type="transmembrane region" description="Helical" evidence="6">
    <location>
        <begin position="466"/>
        <end position="485"/>
    </location>
</feature>
<name>A0A2T2WY06_9FIRM</name>
<evidence type="ECO:0000256" key="4">
    <source>
        <dbReference type="ARBA" id="ARBA00022989"/>
    </source>
</evidence>
<dbReference type="InterPro" id="IPR020846">
    <property type="entry name" value="MFS_dom"/>
</dbReference>
<protein>
    <recommendedName>
        <fullName evidence="7">Major facilitator superfamily (MFS) profile domain-containing protein</fullName>
    </recommendedName>
</protein>
<dbReference type="Gene3D" id="1.20.1720.10">
    <property type="entry name" value="Multidrug resistance protein D"/>
    <property type="match status" value="1"/>
</dbReference>
<feature type="transmembrane region" description="Helical" evidence="6">
    <location>
        <begin position="172"/>
        <end position="193"/>
    </location>
</feature>
<dbReference type="SUPFAM" id="SSF103473">
    <property type="entry name" value="MFS general substrate transporter"/>
    <property type="match status" value="1"/>
</dbReference>
<feature type="transmembrane region" description="Helical" evidence="6">
    <location>
        <begin position="425"/>
        <end position="445"/>
    </location>
</feature>
<evidence type="ECO:0000313" key="8">
    <source>
        <dbReference type="EMBL" id="PSR27137.1"/>
    </source>
</evidence>
<feature type="transmembrane region" description="Helical" evidence="6">
    <location>
        <begin position="300"/>
        <end position="318"/>
    </location>
</feature>